<dbReference type="PANTHER" id="PTHR35562:SF2">
    <property type="entry name" value="DNA ENDONUCLEASE SMRA-RELATED"/>
    <property type="match status" value="1"/>
</dbReference>
<dbReference type="Proteomes" id="UP000287766">
    <property type="component" value="Unassembled WGS sequence"/>
</dbReference>
<dbReference type="PANTHER" id="PTHR35562">
    <property type="entry name" value="DNA ENDONUCLEASE SMRA-RELATED"/>
    <property type="match status" value="1"/>
</dbReference>
<reference evidence="2" key="1">
    <citation type="journal article" date="2018" name="Front. Microbiol.">
        <title>Genome-Based Analysis Reveals the Taxonomy and Diversity of the Family Idiomarinaceae.</title>
        <authorList>
            <person name="Liu Y."/>
            <person name="Lai Q."/>
            <person name="Shao Z."/>
        </authorList>
    </citation>
    <scope>NUCLEOTIDE SEQUENCE [LARGE SCALE GENOMIC DNA]</scope>
    <source>
        <strain evidence="2">KYW314</strain>
    </source>
</reference>
<dbReference type="NCBIfam" id="NF033154">
    <property type="entry name" value="endonuc_SmrA"/>
    <property type="match status" value="1"/>
</dbReference>
<dbReference type="SMART" id="SM00463">
    <property type="entry name" value="SMR"/>
    <property type="match status" value="1"/>
</dbReference>
<name>A0A2T4CTG1_9GAMM</name>
<proteinExistence type="predicted"/>
<dbReference type="GO" id="GO:0004520">
    <property type="term" value="F:DNA endonuclease activity"/>
    <property type="evidence" value="ECO:0007669"/>
    <property type="project" value="TreeGrafter"/>
</dbReference>
<keyword evidence="1" id="KW-0255">Endonuclease</keyword>
<dbReference type="InterPro" id="IPR036063">
    <property type="entry name" value="Smr_dom_sf"/>
</dbReference>
<protein>
    <submittedName>
        <fullName evidence="1">DNA endonuclease SmrA</fullName>
    </submittedName>
</protein>
<comment type="caution">
    <text evidence="1">The sequence shown here is derived from an EMBL/GenBank/DDBJ whole genome shotgun (WGS) entry which is preliminary data.</text>
</comment>
<organism evidence="1 2">
    <name type="scientific">Pseudidiomarina aestuarii</name>
    <dbReference type="NCBI Taxonomy" id="624146"/>
    <lineage>
        <taxon>Bacteria</taxon>
        <taxon>Pseudomonadati</taxon>
        <taxon>Pseudomonadota</taxon>
        <taxon>Gammaproteobacteria</taxon>
        <taxon>Alteromonadales</taxon>
        <taxon>Idiomarinaceae</taxon>
        <taxon>Pseudidiomarina</taxon>
    </lineage>
</organism>
<evidence type="ECO:0000313" key="1">
    <source>
        <dbReference type="EMBL" id="RUO41494.1"/>
    </source>
</evidence>
<evidence type="ECO:0000313" key="2">
    <source>
        <dbReference type="Proteomes" id="UP000287766"/>
    </source>
</evidence>
<dbReference type="InterPro" id="IPR002625">
    <property type="entry name" value="Smr_dom"/>
</dbReference>
<dbReference type="AlphaFoldDB" id="A0A2T4CTG1"/>
<dbReference type="InterPro" id="IPR047688">
    <property type="entry name" value="Endonuc_SmrA"/>
</dbReference>
<dbReference type="Gene3D" id="3.30.1370.110">
    <property type="match status" value="1"/>
</dbReference>
<dbReference type="PROSITE" id="PS50828">
    <property type="entry name" value="SMR"/>
    <property type="match status" value="1"/>
</dbReference>
<accession>A0A2T4CTG1</accession>
<sequence>MAMSKNDEFELFRREMTDVTPLTSDDVADIRTAFTPTLAQLERRKAAEQQLADDVNFLSTEYVELVDPADLLEFRRDGVQHGVYKRLRLGQYTIEASLNLHEHSLRQARVALFEFIQDCHRTGVRSALVIHGMGKHSKPHPALIKSYVNKWLRELEPVMAFHSAQRHHGGSGAVYLMLRKNAEQKLLNRERHQKR</sequence>
<gene>
    <name evidence="1" type="ORF">CWE22_04840</name>
</gene>
<dbReference type="EMBL" id="PIPR01000001">
    <property type="protein sequence ID" value="RUO41494.1"/>
    <property type="molecule type" value="Genomic_DNA"/>
</dbReference>
<keyword evidence="1" id="KW-0378">Hydrolase</keyword>
<dbReference type="SUPFAM" id="SSF160443">
    <property type="entry name" value="SMR domain-like"/>
    <property type="match status" value="1"/>
</dbReference>
<keyword evidence="1" id="KW-0540">Nuclease</keyword>
<dbReference type="Pfam" id="PF01713">
    <property type="entry name" value="Smr"/>
    <property type="match status" value="1"/>
</dbReference>
<keyword evidence="2" id="KW-1185">Reference proteome</keyword>